<dbReference type="EMBL" id="AVOT02086103">
    <property type="protein sequence ID" value="MBW0570358.1"/>
    <property type="molecule type" value="Genomic_DNA"/>
</dbReference>
<dbReference type="AlphaFoldDB" id="A0A9Q3JX28"/>
<evidence type="ECO:0000313" key="2">
    <source>
        <dbReference type="Proteomes" id="UP000765509"/>
    </source>
</evidence>
<gene>
    <name evidence="1" type="ORF">O181_110073</name>
</gene>
<proteinExistence type="predicted"/>
<sequence>MIQTLEDMIHGFCAYGLELKDSDGFTQDWCTVEPALELTYKTSIYASTGKTPEMLEKGLNPELPIDTLKKDLADIHPTVLSF</sequence>
<keyword evidence="2" id="KW-1185">Reference proteome</keyword>
<reference evidence="1" key="1">
    <citation type="submission" date="2021-03" db="EMBL/GenBank/DDBJ databases">
        <title>Draft genome sequence of rust myrtle Austropuccinia psidii MF-1, a brazilian biotype.</title>
        <authorList>
            <person name="Quecine M.C."/>
            <person name="Pachon D.M.R."/>
            <person name="Bonatelli M.L."/>
            <person name="Correr F.H."/>
            <person name="Franceschini L.M."/>
            <person name="Leite T.F."/>
            <person name="Margarido G.R.A."/>
            <person name="Almeida C.A."/>
            <person name="Ferrarezi J.A."/>
            <person name="Labate C.A."/>
        </authorList>
    </citation>
    <scope>NUCLEOTIDE SEQUENCE</scope>
    <source>
        <strain evidence="1">MF-1</strain>
    </source>
</reference>
<comment type="caution">
    <text evidence="1">The sequence shown here is derived from an EMBL/GenBank/DDBJ whole genome shotgun (WGS) entry which is preliminary data.</text>
</comment>
<dbReference type="Proteomes" id="UP000765509">
    <property type="component" value="Unassembled WGS sequence"/>
</dbReference>
<dbReference type="OrthoDB" id="2595244at2759"/>
<organism evidence="1 2">
    <name type="scientific">Austropuccinia psidii MF-1</name>
    <dbReference type="NCBI Taxonomy" id="1389203"/>
    <lineage>
        <taxon>Eukaryota</taxon>
        <taxon>Fungi</taxon>
        <taxon>Dikarya</taxon>
        <taxon>Basidiomycota</taxon>
        <taxon>Pucciniomycotina</taxon>
        <taxon>Pucciniomycetes</taxon>
        <taxon>Pucciniales</taxon>
        <taxon>Sphaerophragmiaceae</taxon>
        <taxon>Austropuccinia</taxon>
    </lineage>
</organism>
<protein>
    <submittedName>
        <fullName evidence="1">Uncharacterized protein</fullName>
    </submittedName>
</protein>
<name>A0A9Q3JX28_9BASI</name>
<evidence type="ECO:0000313" key="1">
    <source>
        <dbReference type="EMBL" id="MBW0570358.1"/>
    </source>
</evidence>
<accession>A0A9Q3JX28</accession>